<dbReference type="Proteomes" id="UP000715441">
    <property type="component" value="Unassembled WGS sequence"/>
</dbReference>
<name>A0ABX1J8L7_9PSEU</name>
<dbReference type="SUPFAM" id="SSF55424">
    <property type="entry name" value="FAD/NAD-linked reductases, dimerisation (C-terminal) domain"/>
    <property type="match status" value="1"/>
</dbReference>
<dbReference type="RefSeq" id="WP_168519174.1">
    <property type="nucleotide sequence ID" value="NZ_JAAXLS010000020.1"/>
</dbReference>
<organism evidence="7 8">
    <name type="scientific">Amycolatopsis acididurans</name>
    <dbReference type="NCBI Taxonomy" id="2724524"/>
    <lineage>
        <taxon>Bacteria</taxon>
        <taxon>Bacillati</taxon>
        <taxon>Actinomycetota</taxon>
        <taxon>Actinomycetes</taxon>
        <taxon>Pseudonocardiales</taxon>
        <taxon>Pseudonocardiaceae</taxon>
        <taxon>Amycolatopsis</taxon>
    </lineage>
</organism>
<dbReference type="InterPro" id="IPR016156">
    <property type="entry name" value="FAD/NAD-linked_Rdtase_dimer_sf"/>
</dbReference>
<reference evidence="7 8" key="1">
    <citation type="submission" date="2020-04" db="EMBL/GenBank/DDBJ databases">
        <title>Novel species.</title>
        <authorList>
            <person name="Teo W.F.A."/>
            <person name="Lipun K."/>
            <person name="Srisuk N."/>
            <person name="Duangmal K."/>
        </authorList>
    </citation>
    <scope>NUCLEOTIDE SEQUENCE [LARGE SCALE GENOMIC DNA]</scope>
    <source>
        <strain evidence="7 8">K13G38</strain>
    </source>
</reference>
<evidence type="ECO:0000259" key="5">
    <source>
        <dbReference type="Pfam" id="PF07992"/>
    </source>
</evidence>
<evidence type="ECO:0000256" key="4">
    <source>
        <dbReference type="ARBA" id="ARBA00023002"/>
    </source>
</evidence>
<keyword evidence="8" id="KW-1185">Reference proteome</keyword>
<sequence length="394" mass="41965">MAADKRRRTVIVGASAAGVATAEALRRLGYAGEIVIVGEEPELPCDRPPLSKQILQGALEPAKAALLSPQRYERVAATWRLGVSAVGLDTGRREVALDDDTVLGYDDVVIATGVRPRSLPGGDLAGIHVLRTLDDALALHSALTAQRRLVVIGAGFLGLEVAATARRLGAEVTVVDPDTEPLMSRLGRVAATRLLEVHAARGVEFRLGAGIGGFEGDAAGTVRRVVLSDGESLDAPVVLVAIGCVPNVEWLNDPVLDVSNGVGCDEYCRAAQGVWAAGDVARWRHPVLNRSLRIEHRINASEQANAVAANIMGRGIPYAPIPFFWTDQYENKVQVAGIINDAASEKVLELDQGNGFVCTYHSEGRLAAVLAWNAAKAMMPYRQQLRAENQVPST</sequence>
<evidence type="ECO:0000256" key="3">
    <source>
        <dbReference type="ARBA" id="ARBA00022827"/>
    </source>
</evidence>
<keyword evidence="2" id="KW-0285">Flavoprotein</keyword>
<dbReference type="Pfam" id="PF07992">
    <property type="entry name" value="Pyr_redox_2"/>
    <property type="match status" value="1"/>
</dbReference>
<evidence type="ECO:0000256" key="1">
    <source>
        <dbReference type="ARBA" id="ARBA00001974"/>
    </source>
</evidence>
<evidence type="ECO:0000313" key="8">
    <source>
        <dbReference type="Proteomes" id="UP000715441"/>
    </source>
</evidence>
<feature type="domain" description="FAD/NAD(P)-binding" evidence="5">
    <location>
        <begin position="8"/>
        <end position="304"/>
    </location>
</feature>
<evidence type="ECO:0000256" key="2">
    <source>
        <dbReference type="ARBA" id="ARBA00022630"/>
    </source>
</evidence>
<keyword evidence="4" id="KW-0560">Oxidoreductase</keyword>
<dbReference type="InterPro" id="IPR023753">
    <property type="entry name" value="FAD/NAD-binding_dom"/>
</dbReference>
<dbReference type="Pfam" id="PF14759">
    <property type="entry name" value="Reductase_C"/>
    <property type="match status" value="1"/>
</dbReference>
<dbReference type="EMBL" id="JAAXLS010000020">
    <property type="protein sequence ID" value="NKQ56136.1"/>
    <property type="molecule type" value="Genomic_DNA"/>
</dbReference>
<comment type="cofactor">
    <cofactor evidence="1">
        <name>FAD</name>
        <dbReference type="ChEBI" id="CHEBI:57692"/>
    </cofactor>
</comment>
<dbReference type="Gene3D" id="3.50.50.60">
    <property type="entry name" value="FAD/NAD(P)-binding domain"/>
    <property type="match status" value="2"/>
</dbReference>
<comment type="caution">
    <text evidence="7">The sequence shown here is derived from an EMBL/GenBank/DDBJ whole genome shotgun (WGS) entry which is preliminary data.</text>
</comment>
<dbReference type="PANTHER" id="PTHR43557">
    <property type="entry name" value="APOPTOSIS-INDUCING FACTOR 1"/>
    <property type="match status" value="1"/>
</dbReference>
<dbReference type="PRINTS" id="PR00368">
    <property type="entry name" value="FADPNR"/>
</dbReference>
<dbReference type="InterPro" id="IPR028202">
    <property type="entry name" value="Reductase_C"/>
</dbReference>
<keyword evidence="3" id="KW-0274">FAD</keyword>
<dbReference type="InterPro" id="IPR036188">
    <property type="entry name" value="FAD/NAD-bd_sf"/>
</dbReference>
<accession>A0ABX1J8L7</accession>
<protein>
    <submittedName>
        <fullName evidence="7">Oxidoreductase</fullName>
    </submittedName>
</protein>
<dbReference type="PRINTS" id="PR00411">
    <property type="entry name" value="PNDRDTASEI"/>
</dbReference>
<evidence type="ECO:0000313" key="7">
    <source>
        <dbReference type="EMBL" id="NKQ56136.1"/>
    </source>
</evidence>
<dbReference type="PANTHER" id="PTHR43557:SF2">
    <property type="entry name" value="RIESKE DOMAIN-CONTAINING PROTEIN-RELATED"/>
    <property type="match status" value="1"/>
</dbReference>
<gene>
    <name evidence="7" type="ORF">HFP15_24975</name>
</gene>
<dbReference type="SUPFAM" id="SSF51905">
    <property type="entry name" value="FAD/NAD(P)-binding domain"/>
    <property type="match status" value="2"/>
</dbReference>
<evidence type="ECO:0000259" key="6">
    <source>
        <dbReference type="Pfam" id="PF14759"/>
    </source>
</evidence>
<dbReference type="Gene3D" id="3.30.390.30">
    <property type="match status" value="1"/>
</dbReference>
<proteinExistence type="predicted"/>
<dbReference type="InterPro" id="IPR050446">
    <property type="entry name" value="FAD-oxidoreductase/Apoptosis"/>
</dbReference>
<feature type="domain" description="Reductase C-terminal" evidence="6">
    <location>
        <begin position="323"/>
        <end position="392"/>
    </location>
</feature>